<evidence type="ECO:0000256" key="3">
    <source>
        <dbReference type="ARBA" id="ARBA00022576"/>
    </source>
</evidence>
<accession>A0A2P5AAV9</accession>
<organism evidence="6 7">
    <name type="scientific">Trema orientale</name>
    <name type="common">Charcoal tree</name>
    <name type="synonym">Celtis orientalis</name>
    <dbReference type="NCBI Taxonomy" id="63057"/>
    <lineage>
        <taxon>Eukaryota</taxon>
        <taxon>Viridiplantae</taxon>
        <taxon>Streptophyta</taxon>
        <taxon>Embryophyta</taxon>
        <taxon>Tracheophyta</taxon>
        <taxon>Spermatophyta</taxon>
        <taxon>Magnoliopsida</taxon>
        <taxon>eudicotyledons</taxon>
        <taxon>Gunneridae</taxon>
        <taxon>Pentapetalae</taxon>
        <taxon>rosids</taxon>
        <taxon>fabids</taxon>
        <taxon>Rosales</taxon>
        <taxon>Cannabaceae</taxon>
        <taxon>Trema</taxon>
    </lineage>
</organism>
<dbReference type="OrthoDB" id="409992at2759"/>
<dbReference type="EMBL" id="JXTC01000996">
    <property type="protein sequence ID" value="PON33644.1"/>
    <property type="molecule type" value="Genomic_DNA"/>
</dbReference>
<keyword evidence="5" id="KW-0663">Pyridoxal phosphate</keyword>
<gene>
    <name evidence="6" type="ORF">TorRG33x02_354610</name>
</gene>
<dbReference type="PANTHER" id="PTHR42825">
    <property type="entry name" value="AMINO ACID AMINOTRANSFERASE"/>
    <property type="match status" value="1"/>
</dbReference>
<keyword evidence="7" id="KW-1185">Reference proteome</keyword>
<comment type="similarity">
    <text evidence="2">Belongs to the class-IV pyridoxal-phosphate-dependent aminotransferase family.</text>
</comment>
<dbReference type="Gene3D" id="3.20.10.10">
    <property type="entry name" value="D-amino Acid Aminotransferase, subunit A, domain 2"/>
    <property type="match status" value="1"/>
</dbReference>
<dbReference type="InterPro" id="IPR043131">
    <property type="entry name" value="BCAT-like_N"/>
</dbReference>
<dbReference type="InParanoid" id="A0A2P5AAV9"/>
<dbReference type="InterPro" id="IPR005786">
    <property type="entry name" value="B_amino_transII"/>
</dbReference>
<dbReference type="Gene3D" id="3.30.470.10">
    <property type="match status" value="1"/>
</dbReference>
<keyword evidence="4 6" id="KW-0808">Transferase</keyword>
<dbReference type="GO" id="GO:0009081">
    <property type="term" value="P:branched-chain amino acid metabolic process"/>
    <property type="evidence" value="ECO:0007669"/>
    <property type="project" value="InterPro"/>
</dbReference>
<dbReference type="InterPro" id="IPR043132">
    <property type="entry name" value="BCAT-like_C"/>
</dbReference>
<proteinExistence type="inferred from homology"/>
<reference evidence="7" key="1">
    <citation type="submission" date="2016-06" db="EMBL/GenBank/DDBJ databases">
        <title>Parallel loss of symbiosis genes in relatives of nitrogen-fixing non-legume Parasponia.</title>
        <authorList>
            <person name="Van Velzen R."/>
            <person name="Holmer R."/>
            <person name="Bu F."/>
            <person name="Rutten L."/>
            <person name="Van Zeijl A."/>
            <person name="Liu W."/>
            <person name="Santuari L."/>
            <person name="Cao Q."/>
            <person name="Sharma T."/>
            <person name="Shen D."/>
            <person name="Roswanjaya Y."/>
            <person name="Wardhani T."/>
            <person name="Kalhor M.S."/>
            <person name="Jansen J."/>
            <person name="Van den Hoogen J."/>
            <person name="Gungor B."/>
            <person name="Hartog M."/>
            <person name="Hontelez J."/>
            <person name="Verver J."/>
            <person name="Yang W.-C."/>
            <person name="Schijlen E."/>
            <person name="Repin R."/>
            <person name="Schilthuizen M."/>
            <person name="Schranz E."/>
            <person name="Heidstra R."/>
            <person name="Miyata K."/>
            <person name="Fedorova E."/>
            <person name="Kohlen W."/>
            <person name="Bisseling T."/>
            <person name="Smit S."/>
            <person name="Geurts R."/>
        </authorList>
    </citation>
    <scope>NUCLEOTIDE SEQUENCE [LARGE SCALE GENOMIC DNA]</scope>
    <source>
        <strain evidence="7">cv. RG33-2</strain>
    </source>
</reference>
<name>A0A2P5AAV9_TREOI</name>
<evidence type="ECO:0000256" key="5">
    <source>
        <dbReference type="ARBA" id="ARBA00022898"/>
    </source>
</evidence>
<evidence type="ECO:0000313" key="7">
    <source>
        <dbReference type="Proteomes" id="UP000237000"/>
    </source>
</evidence>
<evidence type="ECO:0000256" key="4">
    <source>
        <dbReference type="ARBA" id="ARBA00022679"/>
    </source>
</evidence>
<dbReference type="Pfam" id="PF01063">
    <property type="entry name" value="Aminotran_4"/>
    <property type="match status" value="1"/>
</dbReference>
<dbReference type="PANTHER" id="PTHR42825:SF28">
    <property type="entry name" value="BRANCHED-CHAIN-AMINO-ACID AMINOTRANSFERASE 7-RELATED"/>
    <property type="match status" value="1"/>
</dbReference>
<dbReference type="InterPro" id="IPR001544">
    <property type="entry name" value="Aminotrans_IV"/>
</dbReference>
<dbReference type="AlphaFoldDB" id="A0A2P5AAV9"/>
<dbReference type="SUPFAM" id="SSF56752">
    <property type="entry name" value="D-aminoacid aminotransferase-like PLP-dependent enzymes"/>
    <property type="match status" value="1"/>
</dbReference>
<sequence>MGAERMWMPSPSVEQFIDAVKQTVIANKRFVPPPGKALYLRSLPMGSGPILGLAPAPEFTFLVFSTPVGNYHEMYLAQTQAKAKGYSDVLFLDCVNGKYVEEVAACNIFVGNVVSTPAIQETILPGITRMSIIDIAHSFGYQVEERLIRVEDLLEGDEVFCTGTAVVVNPVGSVTYQDKRVKNKTGKEALSDKLCETLTGIQTGCIEDKMGWILELAIFCSDSEEVFGSGVVNLGFLSLQ</sequence>
<dbReference type="STRING" id="63057.A0A2P5AAV9"/>
<evidence type="ECO:0000313" key="6">
    <source>
        <dbReference type="EMBL" id="PON33644.1"/>
    </source>
</evidence>
<keyword evidence="3 6" id="KW-0032">Aminotransferase</keyword>
<dbReference type="InterPro" id="IPR036038">
    <property type="entry name" value="Aminotransferase-like"/>
</dbReference>
<comment type="cofactor">
    <cofactor evidence="1">
        <name>pyridoxal 5'-phosphate</name>
        <dbReference type="ChEBI" id="CHEBI:597326"/>
    </cofactor>
</comment>
<dbReference type="GO" id="GO:0004084">
    <property type="term" value="F:branched-chain-amino-acid transaminase activity"/>
    <property type="evidence" value="ECO:0007669"/>
    <property type="project" value="InterPro"/>
</dbReference>
<evidence type="ECO:0000256" key="2">
    <source>
        <dbReference type="ARBA" id="ARBA00009320"/>
    </source>
</evidence>
<protein>
    <submittedName>
        <fullName evidence="6">Aminotransferase class IV</fullName>
    </submittedName>
</protein>
<evidence type="ECO:0000256" key="1">
    <source>
        <dbReference type="ARBA" id="ARBA00001933"/>
    </source>
</evidence>
<dbReference type="Proteomes" id="UP000237000">
    <property type="component" value="Unassembled WGS sequence"/>
</dbReference>
<comment type="caution">
    <text evidence="6">The sequence shown here is derived from an EMBL/GenBank/DDBJ whole genome shotgun (WGS) entry which is preliminary data.</text>
</comment>